<organism evidence="1 2">
    <name type="scientific">Candidatus Fimihabitans intestinipullorum</name>
    <dbReference type="NCBI Taxonomy" id="2840820"/>
    <lineage>
        <taxon>Bacteria</taxon>
        <taxon>Bacillati</taxon>
        <taxon>Mycoplasmatota</taxon>
        <taxon>Mycoplasmatota incertae sedis</taxon>
        <taxon>Candidatus Fimihabitans</taxon>
    </lineage>
</organism>
<proteinExistence type="predicted"/>
<name>A0A9D1HVD2_9BACT</name>
<protein>
    <submittedName>
        <fullName evidence="1">Uncharacterized protein</fullName>
    </submittedName>
</protein>
<evidence type="ECO:0000313" key="1">
    <source>
        <dbReference type="EMBL" id="HIU23239.1"/>
    </source>
</evidence>
<reference evidence="1" key="1">
    <citation type="submission" date="2020-10" db="EMBL/GenBank/DDBJ databases">
        <authorList>
            <person name="Gilroy R."/>
        </authorList>
    </citation>
    <scope>NUCLEOTIDE SEQUENCE</scope>
    <source>
        <strain evidence="1">CHK197-8231</strain>
    </source>
</reference>
<dbReference type="AlphaFoldDB" id="A0A9D1HVD2"/>
<dbReference type="EMBL" id="DVML01000040">
    <property type="protein sequence ID" value="HIU23239.1"/>
    <property type="molecule type" value="Genomic_DNA"/>
</dbReference>
<evidence type="ECO:0000313" key="2">
    <source>
        <dbReference type="Proteomes" id="UP000824087"/>
    </source>
</evidence>
<comment type="caution">
    <text evidence="1">The sequence shown here is derived from an EMBL/GenBank/DDBJ whole genome shotgun (WGS) entry which is preliminary data.</text>
</comment>
<sequence length="298" mass="34669">MNDKFYQKPIKLMKKGLDFLIKASTMSSNVAGASRSCYEEMEKDVYVYNVNGVINLAYKDPETGEYIDIYDRKKVPSSYEFEPFSAIKYNPRHLADAAIVYGRFLEWYQGQNTKQLSKECLQKSRREKIAELQCNLTPVSLVSIGKVDSDVHQEAIAVGLRHGNVAAQHISAWEKDNSLYFEEESPRYFAYIDQGVAYILNDFRQPPEYHENGDAKKQLLTGTFSRYPVFVPDQYVEYPKDRKYALIKRKNMLDELLKNANKADLTYIYQIWKVFEQTNIEIVTNRYTKKGKAPQKHL</sequence>
<gene>
    <name evidence="1" type="ORF">IAD49_06625</name>
</gene>
<reference evidence="1" key="2">
    <citation type="journal article" date="2021" name="PeerJ">
        <title>Extensive microbial diversity within the chicken gut microbiome revealed by metagenomics and culture.</title>
        <authorList>
            <person name="Gilroy R."/>
            <person name="Ravi A."/>
            <person name="Getino M."/>
            <person name="Pursley I."/>
            <person name="Horton D.L."/>
            <person name="Alikhan N.F."/>
            <person name="Baker D."/>
            <person name="Gharbi K."/>
            <person name="Hall N."/>
            <person name="Watson M."/>
            <person name="Adriaenssens E.M."/>
            <person name="Foster-Nyarko E."/>
            <person name="Jarju S."/>
            <person name="Secka A."/>
            <person name="Antonio M."/>
            <person name="Oren A."/>
            <person name="Chaudhuri R.R."/>
            <person name="La Ragione R."/>
            <person name="Hildebrand F."/>
            <person name="Pallen M.J."/>
        </authorList>
    </citation>
    <scope>NUCLEOTIDE SEQUENCE</scope>
    <source>
        <strain evidence="1">CHK197-8231</strain>
    </source>
</reference>
<dbReference type="Proteomes" id="UP000824087">
    <property type="component" value="Unassembled WGS sequence"/>
</dbReference>
<accession>A0A9D1HVD2</accession>